<dbReference type="Pfam" id="PF03121">
    <property type="entry name" value="Herpes_UL52"/>
    <property type="match status" value="1"/>
</dbReference>
<name>W4IUJ7_PLAFP</name>
<evidence type="ECO:0000313" key="8">
    <source>
        <dbReference type="Proteomes" id="UP000019103"/>
    </source>
</evidence>
<evidence type="ECO:0000256" key="6">
    <source>
        <dbReference type="SAM" id="MobiDB-lite"/>
    </source>
</evidence>
<evidence type="ECO:0000256" key="4">
    <source>
        <dbReference type="ARBA" id="ARBA00047303"/>
    </source>
</evidence>
<evidence type="ECO:0000256" key="3">
    <source>
        <dbReference type="ARBA" id="ARBA00044768"/>
    </source>
</evidence>
<reference evidence="7 8" key="1">
    <citation type="submission" date="2013-02" db="EMBL/GenBank/DDBJ databases">
        <title>The Genome Annotation of Plasmodium falciparum Palo Alto/Uganda.</title>
        <authorList>
            <consortium name="The Broad Institute Genome Sequencing Platform"/>
            <consortium name="The Broad Institute Genome Sequencing Center for Infectious Disease"/>
            <person name="Neafsey D."/>
            <person name="Hoffman S."/>
            <person name="Volkman S."/>
            <person name="Rosenthal P."/>
            <person name="Walker B."/>
            <person name="Young S.K."/>
            <person name="Zeng Q."/>
            <person name="Gargeya S."/>
            <person name="Fitzgerald M."/>
            <person name="Haas B."/>
            <person name="Abouelleil A."/>
            <person name="Allen A.W."/>
            <person name="Alvarado L."/>
            <person name="Arachchi H.M."/>
            <person name="Berlin A.M."/>
            <person name="Chapman S.B."/>
            <person name="Gainer-Dewar J."/>
            <person name="Goldberg J."/>
            <person name="Griggs A."/>
            <person name="Gujja S."/>
            <person name="Hansen M."/>
            <person name="Howarth C."/>
            <person name="Imamovic A."/>
            <person name="Ireland A."/>
            <person name="Larimer J."/>
            <person name="McCowan C."/>
            <person name="Murphy C."/>
            <person name="Pearson M."/>
            <person name="Poon T.W."/>
            <person name="Priest M."/>
            <person name="Roberts A."/>
            <person name="Saif S."/>
            <person name="Shea T."/>
            <person name="Sisk P."/>
            <person name="Sykes S."/>
            <person name="Wortman J."/>
            <person name="Nusbaum C."/>
            <person name="Birren B."/>
        </authorList>
    </citation>
    <scope>NUCLEOTIDE SEQUENCE [LARGE SCALE GENOMIC DNA]</scope>
    <source>
        <strain evidence="7 8">Palo Alto/Uganda</strain>
    </source>
</reference>
<sequence>MAIDPESFYGKRKNCKSTFEENIEKYKLLRKIKTHDEGCDRKNIKKRYFYKQHEVLSYYDDLINDKNISGYTDIIIYTEEMENGKRCFILESFYSFLKYYCFYAMSLNEIYFVKNENINKENTINEQIQHDIDNKNSINGNPDMHLYELILTNEKRWLYFDIEYDIINNYENKESILFIFLIEFCLFIYSNFNIKICLNDILILDSSTNKKVSFHIIIKNIHTLNNDYYEYLIDYCNFYISQNEKEQKSGNPFYDKYKNKQYKRNHNKQNEKNKPKEHIQEYEQNYLLFDDENSIKHFVDLFLNHISDHIKYCENCFLVNHTTVYIECEDLVELNNNTSFVDTNEIYNNNKESQNFSDEKENNHKNNHCDDDLQKIINDFSEVTDIQHINFNSTSIPFIQNMNRNNCEEKKTKGYFHLYKNSLVDIITHYINYLEKLKEGEKSYCNYIVLLYAFKREDNSDQNLVYDMNMLNIKKNNFVSKNDLILNDCDNTNNNYEENNSLLINEKENIIIEDDKYMEELIVLFENTPYNYEHNEYKKKNNNKIHTLKCIIDSSVYSKNRNFRLIFSSKKNKKNKLLLSTKNVKKYQKTDINDIILKSLVTFYFKSDVNYKINEGRFCNKNLLNNTMNYYFENLYEKKQINNDINDININNTHNINNNNNNNIHNIIINNNNIHYINSDNIKNVDFKFNHMNSSNNSFKLLKHKNICIPKNNTFDKYVIQNLEHFHNILKILFFWNFELYKNFRKNKIYLNCFQNEIKKDYFYKIVRIYNNMAFENYIKEDNSNMKKYNETNEHTFEEKFSLENSKKICQLSNISEKENESKDKNNEPNQNQKEKNDKNEPTYNTKCDLKIEDKNYININNNVQLKGSNKYNTICTKKKNIYEYDLDSYNNLFLKSENFYIDLLNEYKNVFSKEIRQDDLSLLIKYFVHSFTSNNEEYIISLKDNKFCKNKNRSHKSNHIYIIYNYKKKLFVQKCFDHECAHYISEIYYL</sequence>
<dbReference type="GO" id="GO:0005759">
    <property type="term" value="C:mitochondrial matrix"/>
    <property type="evidence" value="ECO:0007669"/>
    <property type="project" value="TreeGrafter"/>
</dbReference>
<dbReference type="EC" id="2.7.7.102" evidence="3"/>
<comment type="catalytic activity">
    <reaction evidence="2">
        <text>ssDNA + n NTP = ssDNA/pppN(pN)n-1 hybrid + (n-1) diphosphate.</text>
        <dbReference type="EC" id="2.7.7.102"/>
    </reaction>
</comment>
<feature type="coiled-coil region" evidence="5">
    <location>
        <begin position="486"/>
        <end position="513"/>
    </location>
</feature>
<dbReference type="InterPro" id="IPR044917">
    <property type="entry name" value="PRIMPOL"/>
</dbReference>
<feature type="region of interest" description="Disordered" evidence="6">
    <location>
        <begin position="816"/>
        <end position="844"/>
    </location>
</feature>
<feature type="compositionally biased region" description="Basic and acidic residues" evidence="6">
    <location>
        <begin position="816"/>
        <end position="841"/>
    </location>
</feature>
<dbReference type="GO" id="GO:0009411">
    <property type="term" value="P:response to UV"/>
    <property type="evidence" value="ECO:0007669"/>
    <property type="project" value="TreeGrafter"/>
</dbReference>
<dbReference type="GO" id="GO:0005634">
    <property type="term" value="C:nucleus"/>
    <property type="evidence" value="ECO:0007669"/>
    <property type="project" value="TreeGrafter"/>
</dbReference>
<evidence type="ECO:0000313" key="7">
    <source>
        <dbReference type="EMBL" id="ETW53678.1"/>
    </source>
</evidence>
<proteinExistence type="predicted"/>
<accession>W4IUJ7</accession>
<dbReference type="GO" id="GO:0042276">
    <property type="term" value="P:error-prone translesion synthesis"/>
    <property type="evidence" value="ECO:0007669"/>
    <property type="project" value="InterPro"/>
</dbReference>
<dbReference type="OrthoDB" id="5988181at2759"/>
<dbReference type="Proteomes" id="UP000019103">
    <property type="component" value="Unassembled WGS sequence"/>
</dbReference>
<protein>
    <recommendedName>
        <fullName evidence="1">DNA-directed primase/polymerase protein</fullName>
        <ecNumber evidence="3">2.7.7.102</ecNumber>
    </recommendedName>
</protein>
<dbReference type="GO" id="GO:0006264">
    <property type="term" value="P:mitochondrial DNA replication"/>
    <property type="evidence" value="ECO:0007669"/>
    <property type="project" value="TreeGrafter"/>
</dbReference>
<reference evidence="7 8" key="2">
    <citation type="submission" date="2013-02" db="EMBL/GenBank/DDBJ databases">
        <title>The Genome Sequence of Plasmodium falciparum Palo Alto/Uganda.</title>
        <authorList>
            <consortium name="The Broad Institute Genome Sequencing Platform"/>
            <consortium name="The Broad Institute Genome Sequencing Center for Infectious Disease"/>
            <person name="Neafsey D."/>
            <person name="Cheeseman I."/>
            <person name="Volkman S."/>
            <person name="Adams J."/>
            <person name="Walker B."/>
            <person name="Young S.K."/>
            <person name="Zeng Q."/>
            <person name="Gargeya S."/>
            <person name="Fitzgerald M."/>
            <person name="Haas B."/>
            <person name="Abouelleil A."/>
            <person name="Alvarado L."/>
            <person name="Arachchi H.M."/>
            <person name="Berlin A.M."/>
            <person name="Chapman S.B."/>
            <person name="Dewar J."/>
            <person name="Goldberg J."/>
            <person name="Griggs A."/>
            <person name="Gujja S."/>
            <person name="Hansen M."/>
            <person name="Howarth C."/>
            <person name="Imamovic A."/>
            <person name="Larimer J."/>
            <person name="McCowan C."/>
            <person name="Murphy C."/>
            <person name="Neiman D."/>
            <person name="Pearson M."/>
            <person name="Priest M."/>
            <person name="Roberts A."/>
            <person name="Saif S."/>
            <person name="Shea T."/>
            <person name="Sisk P."/>
            <person name="Sykes S."/>
            <person name="Wortman J."/>
            <person name="Nusbaum C."/>
            <person name="Birren B."/>
        </authorList>
    </citation>
    <scope>NUCLEOTIDE SEQUENCE [LARGE SCALE GENOMIC DNA]</scope>
    <source>
        <strain evidence="7 8">Palo Alto/Uganda</strain>
    </source>
</reference>
<gene>
    <name evidence="7" type="ORF">PFUGPA_03552</name>
</gene>
<dbReference type="PANTHER" id="PTHR31399:SF0">
    <property type="entry name" value="DNA-DIRECTED PRIMASE_POLYMERASE PROTEIN"/>
    <property type="match status" value="1"/>
</dbReference>
<dbReference type="OMA" id="VSEIYYL"/>
<evidence type="ECO:0000256" key="1">
    <source>
        <dbReference type="ARBA" id="ARBA00026139"/>
    </source>
</evidence>
<evidence type="ECO:0000256" key="5">
    <source>
        <dbReference type="SAM" id="Coils"/>
    </source>
</evidence>
<dbReference type="PANTHER" id="PTHR31399">
    <property type="entry name" value="DNA-DIRECTED PRIMASE / POLYMERASE PROTEIN"/>
    <property type="match status" value="1"/>
</dbReference>
<dbReference type="AlphaFoldDB" id="W4IUJ7"/>
<keyword evidence="5" id="KW-0175">Coiled coil</keyword>
<dbReference type="EMBL" id="KI927384">
    <property type="protein sequence ID" value="ETW53678.1"/>
    <property type="molecule type" value="Genomic_DNA"/>
</dbReference>
<dbReference type="GO" id="GO:0031297">
    <property type="term" value="P:replication fork processing"/>
    <property type="evidence" value="ECO:0007669"/>
    <property type="project" value="TreeGrafter"/>
</dbReference>
<comment type="catalytic activity">
    <reaction evidence="4">
        <text>DNA(n) + a 2'-deoxyribonucleoside 5'-triphosphate = DNA(n+1) + diphosphate</text>
        <dbReference type="Rhea" id="RHEA:22508"/>
        <dbReference type="Rhea" id="RHEA-COMP:17339"/>
        <dbReference type="Rhea" id="RHEA-COMP:17340"/>
        <dbReference type="ChEBI" id="CHEBI:33019"/>
        <dbReference type="ChEBI" id="CHEBI:61560"/>
        <dbReference type="ChEBI" id="CHEBI:173112"/>
        <dbReference type="EC" id="2.7.7.7"/>
    </reaction>
    <physiologicalReaction direction="left-to-right" evidence="4">
        <dbReference type="Rhea" id="RHEA:22509"/>
    </physiologicalReaction>
</comment>
<organism evidence="7 8">
    <name type="scientific">Plasmodium falciparum (isolate Palo Alto / Uganda)</name>
    <dbReference type="NCBI Taxonomy" id="57270"/>
    <lineage>
        <taxon>Eukaryota</taxon>
        <taxon>Sar</taxon>
        <taxon>Alveolata</taxon>
        <taxon>Apicomplexa</taxon>
        <taxon>Aconoidasida</taxon>
        <taxon>Haemosporida</taxon>
        <taxon>Plasmodiidae</taxon>
        <taxon>Plasmodium</taxon>
        <taxon>Plasmodium (Laverania)</taxon>
    </lineage>
</organism>
<dbReference type="GO" id="GO:0003682">
    <property type="term" value="F:chromatin binding"/>
    <property type="evidence" value="ECO:0007669"/>
    <property type="project" value="TreeGrafter"/>
</dbReference>
<dbReference type="GO" id="GO:0003887">
    <property type="term" value="F:DNA-directed DNA polymerase activity"/>
    <property type="evidence" value="ECO:0007669"/>
    <property type="project" value="UniProtKB-EC"/>
</dbReference>
<evidence type="ECO:0000256" key="2">
    <source>
        <dbReference type="ARBA" id="ARBA00044677"/>
    </source>
</evidence>